<accession>A0A1V4SWR6</accession>
<dbReference type="InterPro" id="IPR011608">
    <property type="entry name" value="PRD"/>
</dbReference>
<evidence type="ECO:0000256" key="2">
    <source>
        <dbReference type="ARBA" id="ARBA00022741"/>
    </source>
</evidence>
<evidence type="ECO:0000313" key="9">
    <source>
        <dbReference type="EMBL" id="OPX48903.1"/>
    </source>
</evidence>
<dbReference type="InterPro" id="IPR025943">
    <property type="entry name" value="Sigma_54_int_dom_ATP-bd_2"/>
</dbReference>
<dbReference type="Pfam" id="PF03610">
    <property type="entry name" value="EIIA-man"/>
    <property type="match status" value="1"/>
</dbReference>
<dbReference type="CDD" id="cd00009">
    <property type="entry name" value="AAA"/>
    <property type="match status" value="1"/>
</dbReference>
<comment type="caution">
    <text evidence="9">The sequence shown here is derived from an EMBL/GenBank/DDBJ whole genome shotgun (WGS) entry which is preliminary data.</text>
</comment>
<dbReference type="CDD" id="cd00006">
    <property type="entry name" value="PTS_IIA_man"/>
    <property type="match status" value="1"/>
</dbReference>
<reference evidence="9 10" key="1">
    <citation type="submission" date="2016-02" db="EMBL/GenBank/DDBJ databases">
        <title>Genome sequence of Clostridium thermobutyricum DSM 4928.</title>
        <authorList>
            <person name="Poehlein A."/>
            <person name="Daniel R."/>
        </authorList>
    </citation>
    <scope>NUCLEOTIDE SEQUENCE [LARGE SCALE GENOMIC DNA]</scope>
    <source>
        <strain evidence="9 10">DSM 4928</strain>
    </source>
</reference>
<dbReference type="InterPro" id="IPR036390">
    <property type="entry name" value="WH_DNA-bd_sf"/>
</dbReference>
<dbReference type="Gene3D" id="3.40.50.510">
    <property type="entry name" value="Phosphotransferase system, mannose-type IIA component"/>
    <property type="match status" value="1"/>
</dbReference>
<evidence type="ECO:0000259" key="7">
    <source>
        <dbReference type="PROSITE" id="PS51096"/>
    </source>
</evidence>
<dbReference type="RefSeq" id="WP_080022296.1">
    <property type="nucleotide sequence ID" value="NZ_LTAY01000027.1"/>
</dbReference>
<dbReference type="InterPro" id="IPR036634">
    <property type="entry name" value="PRD_sf"/>
</dbReference>
<dbReference type="Pfam" id="PF00874">
    <property type="entry name" value="PRD"/>
    <property type="match status" value="2"/>
</dbReference>
<dbReference type="GO" id="GO:0009401">
    <property type="term" value="P:phosphoenolpyruvate-dependent sugar phosphotransferase system"/>
    <property type="evidence" value="ECO:0007669"/>
    <property type="project" value="InterPro"/>
</dbReference>
<keyword evidence="5" id="KW-0238">DNA-binding</keyword>
<dbReference type="PROSITE" id="PS00676">
    <property type="entry name" value="SIGMA54_INTERACT_2"/>
    <property type="match status" value="1"/>
</dbReference>
<gene>
    <name evidence="9" type="primary">rocR</name>
    <name evidence="9" type="ORF">CLTHE_10160</name>
</gene>
<dbReference type="InterPro" id="IPR004701">
    <property type="entry name" value="PTS_EIIA_man-typ"/>
</dbReference>
<dbReference type="GO" id="GO:0016301">
    <property type="term" value="F:kinase activity"/>
    <property type="evidence" value="ECO:0007669"/>
    <property type="project" value="UniProtKB-KW"/>
</dbReference>
<dbReference type="EMBL" id="LTAY01000027">
    <property type="protein sequence ID" value="OPX48903.1"/>
    <property type="molecule type" value="Genomic_DNA"/>
</dbReference>
<sequence length="904" mass="102903">MKRIEEVLKGLIELSGAEKRGISAIELSQTMKLDRATISRYLNDLFKENRLTKIEGRPVLYKAIEDNSNTEEEISIDLEKNCLDSLVGADASLQIPIQQAKAAIFYPPNGLHTLILGETGVGKSMFAEAMYGFAKESKTLSENSPFVRFNCADYSENPQLLISQIFGVKKGAFTGADKDRDGLLKQADGGIIFLDEIHRLSPQGQEMLFTFIDKGKFRPLGESEKEISVKVQIIAATTEEPKSYLLKTFTRRIPMTITLPPLKERTLKERYELLEEFIKNESLRLSQDIYFDKNALISFLLYECTNNIGQLKSDIQLACAKAFLNYKSRSKSIIMVEQQDLQSNVKRGIMRLKDNRSEIEELFNNLSDIISFSYKKKNNKVFELNEAVKKNDIEFFYNVIEEKVDALKKEGLDEGHIKNILNVDIDEYFKKYMSTFKSNFRKAEILKIVDEKVLDIVEKGLDYASEKLNREYDEKIYYGLALHMQGSIERIRNGNRIYHPKLNYIKSKFKDEFMIAMDIAKIIEDKFGVDVTLDEIGYITMFLKSNGSDPSKDIEKNVGVLVIMHGKATATSMVEVANTLIGEEYVEALDMPLTMKAEVMLERVKKKVIEINQGKGVIILADMGSLVNFGDIIKEETGIDIRTIDMVSTITAIEVGRKALCGRDIDSIYRSCRNINIYSDRENKTKRVKKELAIVTTCFTGEGSAERLRSVIEDKIYIKDKVRVIPIDIMDKERFLNNMEELKKDYTIVAIVGTVNMYFEGVPFISAVEVFTEEGINRLNSLVSEEIQYINVSDSLKSQIKDIDSYMLVEEIKTILSNIEAGLNVNISADVKLGIVMHICFLIDKLKSGGLETPFIGLIEYKNEKIKEFTIIKGAFKRIEMEYNISIGDNEIGHIVRMVLNNKQ</sequence>
<dbReference type="PROSITE" id="PS51372">
    <property type="entry name" value="PRD_2"/>
    <property type="match status" value="2"/>
</dbReference>
<dbReference type="Gene3D" id="3.40.50.300">
    <property type="entry name" value="P-loop containing nucleotide triphosphate hydrolases"/>
    <property type="match status" value="1"/>
</dbReference>
<keyword evidence="4" id="KW-0067">ATP-binding</keyword>
<dbReference type="SUPFAM" id="SSF63520">
    <property type="entry name" value="PTS-regulatory domain, PRD"/>
    <property type="match status" value="2"/>
</dbReference>
<dbReference type="GO" id="GO:0005524">
    <property type="term" value="F:ATP binding"/>
    <property type="evidence" value="ECO:0007669"/>
    <property type="project" value="UniProtKB-KW"/>
</dbReference>
<evidence type="ECO:0000259" key="8">
    <source>
        <dbReference type="PROSITE" id="PS51372"/>
    </source>
</evidence>
<dbReference type="InterPro" id="IPR036662">
    <property type="entry name" value="PTS_EIIA_man-typ_sf"/>
</dbReference>
<evidence type="ECO:0000259" key="6">
    <source>
        <dbReference type="PROSITE" id="PS50045"/>
    </source>
</evidence>
<dbReference type="GO" id="GO:0016020">
    <property type="term" value="C:membrane"/>
    <property type="evidence" value="ECO:0007669"/>
    <property type="project" value="InterPro"/>
</dbReference>
<dbReference type="Proteomes" id="UP000191448">
    <property type="component" value="Unassembled WGS sequence"/>
</dbReference>
<keyword evidence="2" id="KW-0547">Nucleotide-binding</keyword>
<keyword evidence="3" id="KW-0418">Kinase</keyword>
<dbReference type="OrthoDB" id="9765164at2"/>
<dbReference type="GO" id="GO:0003677">
    <property type="term" value="F:DNA binding"/>
    <property type="evidence" value="ECO:0007669"/>
    <property type="project" value="UniProtKB-KW"/>
</dbReference>
<evidence type="ECO:0000256" key="3">
    <source>
        <dbReference type="ARBA" id="ARBA00022777"/>
    </source>
</evidence>
<dbReference type="PROSITE" id="PS51096">
    <property type="entry name" value="PTS_EIIA_TYPE_4"/>
    <property type="match status" value="1"/>
</dbReference>
<dbReference type="SUPFAM" id="SSF46785">
    <property type="entry name" value="Winged helix' DNA-binding domain"/>
    <property type="match status" value="1"/>
</dbReference>
<proteinExistence type="predicted"/>
<dbReference type="SUPFAM" id="SSF52540">
    <property type="entry name" value="P-loop containing nucleoside triphosphate hydrolases"/>
    <property type="match status" value="1"/>
</dbReference>
<evidence type="ECO:0000256" key="5">
    <source>
        <dbReference type="ARBA" id="ARBA00023125"/>
    </source>
</evidence>
<dbReference type="PROSITE" id="PS50045">
    <property type="entry name" value="SIGMA54_INTERACT_4"/>
    <property type="match status" value="1"/>
</dbReference>
<dbReference type="Gene3D" id="1.10.1790.10">
    <property type="entry name" value="PRD domain"/>
    <property type="match status" value="2"/>
</dbReference>
<dbReference type="AlphaFoldDB" id="A0A1V4SWR6"/>
<evidence type="ECO:0000256" key="1">
    <source>
        <dbReference type="ARBA" id="ARBA00022679"/>
    </source>
</evidence>
<dbReference type="SMART" id="SM00382">
    <property type="entry name" value="AAA"/>
    <property type="match status" value="1"/>
</dbReference>
<dbReference type="InterPro" id="IPR003593">
    <property type="entry name" value="AAA+_ATPase"/>
</dbReference>
<keyword evidence="1" id="KW-0808">Transferase</keyword>
<evidence type="ECO:0000256" key="4">
    <source>
        <dbReference type="ARBA" id="ARBA00022840"/>
    </source>
</evidence>
<name>A0A1V4SWR6_9CLOT</name>
<dbReference type="InterPro" id="IPR027417">
    <property type="entry name" value="P-loop_NTPase"/>
</dbReference>
<dbReference type="Pfam" id="PF00158">
    <property type="entry name" value="Sigma54_activat"/>
    <property type="match status" value="1"/>
</dbReference>
<organism evidence="9 10">
    <name type="scientific">Clostridium thermobutyricum DSM 4928</name>
    <dbReference type="NCBI Taxonomy" id="1121339"/>
    <lineage>
        <taxon>Bacteria</taxon>
        <taxon>Bacillati</taxon>
        <taxon>Bacillota</taxon>
        <taxon>Clostridia</taxon>
        <taxon>Eubacteriales</taxon>
        <taxon>Clostridiaceae</taxon>
        <taxon>Clostridium</taxon>
    </lineage>
</organism>
<feature type="domain" description="PRD" evidence="8">
    <location>
        <begin position="803"/>
        <end position="904"/>
    </location>
</feature>
<feature type="domain" description="PTS EIIA type-4" evidence="7">
    <location>
        <begin position="557"/>
        <end position="688"/>
    </location>
</feature>
<protein>
    <submittedName>
        <fullName evidence="9">Arginine utilization regulatory protein RocR</fullName>
    </submittedName>
</protein>
<evidence type="ECO:0000313" key="10">
    <source>
        <dbReference type="Proteomes" id="UP000191448"/>
    </source>
</evidence>
<dbReference type="PANTHER" id="PTHR32071">
    <property type="entry name" value="TRANSCRIPTIONAL REGULATORY PROTEIN"/>
    <property type="match status" value="1"/>
</dbReference>
<dbReference type="PANTHER" id="PTHR32071:SF38">
    <property type="entry name" value="PSP OPERON TRANSCRIPTIONAL ACTIVATOR"/>
    <property type="match status" value="1"/>
</dbReference>
<dbReference type="SUPFAM" id="SSF53062">
    <property type="entry name" value="PTS system fructose IIA component-like"/>
    <property type="match status" value="1"/>
</dbReference>
<dbReference type="InterPro" id="IPR033887">
    <property type="entry name" value="PTS_IIA_man"/>
</dbReference>
<dbReference type="GO" id="GO:0006355">
    <property type="term" value="P:regulation of DNA-templated transcription"/>
    <property type="evidence" value="ECO:0007669"/>
    <property type="project" value="InterPro"/>
</dbReference>
<feature type="domain" description="PRD" evidence="8">
    <location>
        <begin position="448"/>
        <end position="553"/>
    </location>
</feature>
<dbReference type="InterPro" id="IPR002078">
    <property type="entry name" value="Sigma_54_int"/>
</dbReference>
<feature type="domain" description="Sigma-54 factor interaction" evidence="6">
    <location>
        <begin position="86"/>
        <end position="320"/>
    </location>
</feature>